<dbReference type="PANTHER" id="PTHR23026:SF90">
    <property type="entry name" value="IODOTYROSINE DEIODINASE 1"/>
    <property type="match status" value="1"/>
</dbReference>
<dbReference type="Pfam" id="PF00881">
    <property type="entry name" value="Nitroreductase"/>
    <property type="match status" value="1"/>
</dbReference>
<evidence type="ECO:0000256" key="2">
    <source>
        <dbReference type="ARBA" id="ARBA00022643"/>
    </source>
</evidence>
<keyword evidence="1" id="KW-0285">Flavoprotein</keyword>
<dbReference type="InterPro" id="IPR050627">
    <property type="entry name" value="Nitroreductase/BluB"/>
</dbReference>
<comment type="caution">
    <text evidence="5">The sequence shown here is derived from an EMBL/GenBank/DDBJ whole genome shotgun (WGS) entry which is preliminary data.</text>
</comment>
<dbReference type="RefSeq" id="WP_185371712.1">
    <property type="nucleotide sequence ID" value="NZ_JAARRM010000001.1"/>
</dbReference>
<dbReference type="InterPro" id="IPR029479">
    <property type="entry name" value="Nitroreductase"/>
</dbReference>
<gene>
    <name evidence="5" type="ORF">HB912_00390</name>
</gene>
<organism evidence="5 6">
    <name type="scientific">Listeria aquatica</name>
    <dbReference type="NCBI Taxonomy" id="1494960"/>
    <lineage>
        <taxon>Bacteria</taxon>
        <taxon>Bacillati</taxon>
        <taxon>Bacillota</taxon>
        <taxon>Bacilli</taxon>
        <taxon>Bacillales</taxon>
        <taxon>Listeriaceae</taxon>
        <taxon>Listeria</taxon>
    </lineage>
</organism>
<accession>A0A841ZN10</accession>
<proteinExistence type="predicted"/>
<reference evidence="5 6" key="1">
    <citation type="submission" date="2020-03" db="EMBL/GenBank/DDBJ databases">
        <title>Soil Listeria distribution.</title>
        <authorList>
            <person name="Liao J."/>
            <person name="Wiedmann M."/>
        </authorList>
    </citation>
    <scope>NUCLEOTIDE SEQUENCE [LARGE SCALE GENOMIC DNA]</scope>
    <source>
        <strain evidence="5 6">FSL L7-1507</strain>
    </source>
</reference>
<name>A0A841ZN10_9LIST</name>
<dbReference type="SUPFAM" id="SSF55469">
    <property type="entry name" value="FMN-dependent nitroreductase-like"/>
    <property type="match status" value="1"/>
</dbReference>
<dbReference type="EMBL" id="JAARRM010000001">
    <property type="protein sequence ID" value="MBC1520101.1"/>
    <property type="molecule type" value="Genomic_DNA"/>
</dbReference>
<keyword evidence="2" id="KW-0288">FMN</keyword>
<dbReference type="Gene3D" id="3.40.109.10">
    <property type="entry name" value="NADH Oxidase"/>
    <property type="match status" value="1"/>
</dbReference>
<dbReference type="PANTHER" id="PTHR23026">
    <property type="entry name" value="NADPH NITROREDUCTASE"/>
    <property type="match status" value="1"/>
</dbReference>
<dbReference type="Proteomes" id="UP000559885">
    <property type="component" value="Unassembled WGS sequence"/>
</dbReference>
<evidence type="ECO:0000259" key="4">
    <source>
        <dbReference type="Pfam" id="PF00881"/>
    </source>
</evidence>
<evidence type="ECO:0000313" key="5">
    <source>
        <dbReference type="EMBL" id="MBC1520101.1"/>
    </source>
</evidence>
<keyword evidence="3" id="KW-0560">Oxidoreductase</keyword>
<sequence length="334" mass="39081">MKQKMKQIIPDFLFDVLNEKRKLIQNRFLFKRDKKRFLKYYSRKNSTICEQIKAKILFYSHSIEKGLSHENIRLGFGKKTILYLLDNMSIYSKNNYDLEDPVYLNAVSIVKEYVHLHKNNSFNINYIPKKYEKLVKDCENSSLSLGGIKKFSSTTENRNKYRNFEELALNRHSVRDFSERPVDVSLIQSSIQIATKSPSVCNRQSSRVYILRDKDKIAKALQIQGGFNGYEIPPCLIAVTTDTRYFVNITERNQIYIDGGIFGMSLLYALEYNDLATCALNMMFDSTKEKKTRSLLGVPTYENFIMYIAVGHFKDHYTVPKSFRLKQKQITTYL</sequence>
<dbReference type="CDD" id="cd02062">
    <property type="entry name" value="Nitro_FMN_reductase"/>
    <property type="match status" value="1"/>
</dbReference>
<evidence type="ECO:0000313" key="6">
    <source>
        <dbReference type="Proteomes" id="UP000559885"/>
    </source>
</evidence>
<feature type="domain" description="Nitroreductase" evidence="4">
    <location>
        <begin position="170"/>
        <end position="222"/>
    </location>
</feature>
<dbReference type="InterPro" id="IPR000415">
    <property type="entry name" value="Nitroreductase-like"/>
</dbReference>
<dbReference type="AlphaFoldDB" id="A0A841ZN10"/>
<evidence type="ECO:0000256" key="3">
    <source>
        <dbReference type="ARBA" id="ARBA00023002"/>
    </source>
</evidence>
<protein>
    <submittedName>
        <fullName evidence="5">Nitroreductase family protein</fullName>
    </submittedName>
</protein>
<evidence type="ECO:0000256" key="1">
    <source>
        <dbReference type="ARBA" id="ARBA00022630"/>
    </source>
</evidence>
<dbReference type="GO" id="GO:0016491">
    <property type="term" value="F:oxidoreductase activity"/>
    <property type="evidence" value="ECO:0007669"/>
    <property type="project" value="UniProtKB-KW"/>
</dbReference>